<proteinExistence type="predicted"/>
<comment type="caution">
    <text evidence="3">The sequence shown here is derived from an EMBL/GenBank/DDBJ whole genome shotgun (WGS) entry which is preliminary data.</text>
</comment>
<evidence type="ECO:0000256" key="1">
    <source>
        <dbReference type="PROSITE-ProRule" id="PRU00221"/>
    </source>
</evidence>
<name>A0A8S2XID7_9BILA</name>
<keyword evidence="1" id="KW-0853">WD repeat</keyword>
<dbReference type="AlphaFoldDB" id="A0A8S2XID7"/>
<dbReference type="InterPro" id="IPR001680">
    <property type="entry name" value="WD40_rpt"/>
</dbReference>
<dbReference type="Proteomes" id="UP000682733">
    <property type="component" value="Unassembled WGS sequence"/>
</dbReference>
<accession>A0A8S2XID7</accession>
<dbReference type="PROSITE" id="PS50082">
    <property type="entry name" value="WD_REPEATS_2"/>
    <property type="match status" value="1"/>
</dbReference>
<dbReference type="EMBL" id="CAJOBA010093985">
    <property type="protein sequence ID" value="CAF4496165.1"/>
    <property type="molecule type" value="Genomic_DNA"/>
</dbReference>
<evidence type="ECO:0000313" key="2">
    <source>
        <dbReference type="EMBL" id="CAF1649874.1"/>
    </source>
</evidence>
<dbReference type="InterPro" id="IPR036322">
    <property type="entry name" value="WD40_repeat_dom_sf"/>
</dbReference>
<gene>
    <name evidence="2" type="ORF">OVA965_LOCUS44766</name>
    <name evidence="3" type="ORF">TMI583_LOCUS47762</name>
</gene>
<dbReference type="Pfam" id="PF00400">
    <property type="entry name" value="WD40"/>
    <property type="match status" value="1"/>
</dbReference>
<feature type="non-terminal residue" evidence="3">
    <location>
        <position position="139"/>
    </location>
</feature>
<dbReference type="EMBL" id="CAJNOK010065714">
    <property type="protein sequence ID" value="CAF1649874.1"/>
    <property type="molecule type" value="Genomic_DNA"/>
</dbReference>
<evidence type="ECO:0000313" key="4">
    <source>
        <dbReference type="Proteomes" id="UP000682733"/>
    </source>
</evidence>
<reference evidence="3" key="1">
    <citation type="submission" date="2021-02" db="EMBL/GenBank/DDBJ databases">
        <authorList>
            <person name="Nowell W R."/>
        </authorList>
    </citation>
    <scope>NUCLEOTIDE SEQUENCE</scope>
</reference>
<dbReference type="Gene3D" id="2.130.10.10">
    <property type="entry name" value="YVTN repeat-like/Quinoprotein amine dehydrogenase"/>
    <property type="match status" value="1"/>
</dbReference>
<dbReference type="SMART" id="SM00320">
    <property type="entry name" value="WD40"/>
    <property type="match status" value="2"/>
</dbReference>
<dbReference type="InterPro" id="IPR052993">
    <property type="entry name" value="CFA-57"/>
</dbReference>
<evidence type="ECO:0000313" key="3">
    <source>
        <dbReference type="EMBL" id="CAF4496165.1"/>
    </source>
</evidence>
<dbReference type="PANTHER" id="PTHR32215">
    <property type="entry name" value="CILIA- AND FLAGELLA-ASSOCIATED PROTEIN 57"/>
    <property type="match status" value="1"/>
</dbReference>
<dbReference type="InterPro" id="IPR015943">
    <property type="entry name" value="WD40/YVTN_repeat-like_dom_sf"/>
</dbReference>
<organism evidence="3 4">
    <name type="scientific">Didymodactylos carnosus</name>
    <dbReference type="NCBI Taxonomy" id="1234261"/>
    <lineage>
        <taxon>Eukaryota</taxon>
        <taxon>Metazoa</taxon>
        <taxon>Spiralia</taxon>
        <taxon>Gnathifera</taxon>
        <taxon>Rotifera</taxon>
        <taxon>Eurotatoria</taxon>
        <taxon>Bdelloidea</taxon>
        <taxon>Philodinida</taxon>
        <taxon>Philodinidae</taxon>
        <taxon>Didymodactylos</taxon>
    </lineage>
</organism>
<dbReference type="PANTHER" id="PTHR32215:SF0">
    <property type="entry name" value="CILIA- AND FLAGELLA-ASSOCIATED PROTEIN 57"/>
    <property type="match status" value="1"/>
</dbReference>
<dbReference type="Proteomes" id="UP000677228">
    <property type="component" value="Unassembled WGS sequence"/>
</dbReference>
<dbReference type="SUPFAM" id="SSF50978">
    <property type="entry name" value="WD40 repeat-like"/>
    <property type="match status" value="1"/>
</dbReference>
<sequence>EIATFSYLTEGYHHAQVTGVDVCVRKQLIATCGIDKSVRIWNYETGTLEVGKEFQEEAYTVSLHPSGLFVLVGFSDKLKLFTILIDDLRPFKEFPIRGCRDALFSNGGHVFAAVHGNVIQIYSTVTFENITNLKGHNGK</sequence>
<feature type="non-terminal residue" evidence="3">
    <location>
        <position position="1"/>
    </location>
</feature>
<protein>
    <submittedName>
        <fullName evidence="3">Uncharacterized protein</fullName>
    </submittedName>
</protein>
<feature type="repeat" description="WD" evidence="1">
    <location>
        <begin position="10"/>
        <end position="51"/>
    </location>
</feature>